<feature type="non-terminal residue" evidence="1">
    <location>
        <position position="62"/>
    </location>
</feature>
<evidence type="ECO:0000313" key="1">
    <source>
        <dbReference type="EMBL" id="KAL3533433.1"/>
    </source>
</evidence>
<dbReference type="AlphaFoldDB" id="A0ABD3AQS3"/>
<protein>
    <submittedName>
        <fullName evidence="1">Uncharacterized protein</fullName>
    </submittedName>
</protein>
<reference evidence="1 2" key="1">
    <citation type="submission" date="2024-11" db="EMBL/GenBank/DDBJ databases">
        <title>A near-complete genome assembly of Cinchona calisaya.</title>
        <authorList>
            <person name="Lian D.C."/>
            <person name="Zhao X.W."/>
            <person name="Wei L."/>
        </authorList>
    </citation>
    <scope>NUCLEOTIDE SEQUENCE [LARGE SCALE GENOMIC DNA]</scope>
    <source>
        <tissue evidence="1">Nenye</tissue>
    </source>
</reference>
<dbReference type="Proteomes" id="UP001630127">
    <property type="component" value="Unassembled WGS sequence"/>
</dbReference>
<accession>A0ABD3AQS3</accession>
<proteinExistence type="predicted"/>
<keyword evidence="2" id="KW-1185">Reference proteome</keyword>
<dbReference type="EMBL" id="JBJUIK010000003">
    <property type="protein sequence ID" value="KAL3533433.1"/>
    <property type="molecule type" value="Genomic_DNA"/>
</dbReference>
<evidence type="ECO:0000313" key="2">
    <source>
        <dbReference type="Proteomes" id="UP001630127"/>
    </source>
</evidence>
<sequence>MGDGGFQGGGGTGPVGGNSGSCNCDSLVLVEAGAGSSAAQNMADEVMVVALEMMYEKGSMER</sequence>
<gene>
    <name evidence="1" type="ORF">ACH5RR_006954</name>
</gene>
<organism evidence="1 2">
    <name type="scientific">Cinchona calisaya</name>
    <dbReference type="NCBI Taxonomy" id="153742"/>
    <lineage>
        <taxon>Eukaryota</taxon>
        <taxon>Viridiplantae</taxon>
        <taxon>Streptophyta</taxon>
        <taxon>Embryophyta</taxon>
        <taxon>Tracheophyta</taxon>
        <taxon>Spermatophyta</taxon>
        <taxon>Magnoliopsida</taxon>
        <taxon>eudicotyledons</taxon>
        <taxon>Gunneridae</taxon>
        <taxon>Pentapetalae</taxon>
        <taxon>asterids</taxon>
        <taxon>lamiids</taxon>
        <taxon>Gentianales</taxon>
        <taxon>Rubiaceae</taxon>
        <taxon>Cinchonoideae</taxon>
        <taxon>Cinchoneae</taxon>
        <taxon>Cinchona</taxon>
    </lineage>
</organism>
<comment type="caution">
    <text evidence="1">The sequence shown here is derived from an EMBL/GenBank/DDBJ whole genome shotgun (WGS) entry which is preliminary data.</text>
</comment>
<name>A0ABD3AQS3_9GENT</name>